<accession>A0ABN1JUD4</accession>
<evidence type="ECO:0000256" key="7">
    <source>
        <dbReference type="ARBA" id="ARBA00023136"/>
    </source>
</evidence>
<evidence type="ECO:0000256" key="1">
    <source>
        <dbReference type="ARBA" id="ARBA00004651"/>
    </source>
</evidence>
<dbReference type="InterPro" id="IPR037294">
    <property type="entry name" value="ABC_BtuC-like"/>
</dbReference>
<evidence type="ECO:0000256" key="2">
    <source>
        <dbReference type="ARBA" id="ARBA00007935"/>
    </source>
</evidence>
<keyword evidence="10" id="KW-1185">Reference proteome</keyword>
<comment type="subcellular location">
    <subcellularLocation>
        <location evidence="1">Cell membrane</location>
        <topology evidence="1">Multi-pass membrane protein</topology>
    </subcellularLocation>
</comment>
<feature type="transmembrane region" description="Helical" evidence="8">
    <location>
        <begin position="310"/>
        <end position="331"/>
    </location>
</feature>
<dbReference type="Proteomes" id="UP001500279">
    <property type="component" value="Unassembled WGS sequence"/>
</dbReference>
<evidence type="ECO:0000313" key="10">
    <source>
        <dbReference type="Proteomes" id="UP001500279"/>
    </source>
</evidence>
<dbReference type="Gene3D" id="1.10.3470.10">
    <property type="entry name" value="ABC transporter involved in vitamin B12 uptake, BtuC"/>
    <property type="match status" value="1"/>
</dbReference>
<dbReference type="PANTHER" id="PTHR30472">
    <property type="entry name" value="FERRIC ENTEROBACTIN TRANSPORT SYSTEM PERMEASE PROTEIN"/>
    <property type="match status" value="1"/>
</dbReference>
<name>A0ABN1JUD4_9BURK</name>
<evidence type="ECO:0000256" key="5">
    <source>
        <dbReference type="ARBA" id="ARBA00022692"/>
    </source>
</evidence>
<sequence length="366" mass="37434">MTLSVLRRGPVPRTPAAAGSKLLAWPLLGTLALLLAATLLAAQFGPVAISMADWLAPWRAAHDDGSAAFSGAAHVLWQIRLPRVIFALLVGAALALAGSLTQALFRNPLADPGLLGVTTGAACAAALTLVIFASAAAPLPPAWRPWVLPVAAFCGALLVCFSLDRIARWLTPGSIAGLLLTGLAINAVTAAVIGLATYLATDEQLRSLSFWTLGSLAGAGWPLVATMALLLALLVPFACRLARPLNALALGEAAASHVGIAVPRLRGWVVLLVTLSCGAAVAWCGVIGFLGLLAPHLARACVGADLRRQLPFSMLLGGALLLLADTLARTLAAPAEIPVGIFTALIGGPAFLLMLRAAVRQQGGSV</sequence>
<feature type="transmembrane region" description="Helical" evidence="8">
    <location>
        <begin position="114"/>
        <end position="137"/>
    </location>
</feature>
<keyword evidence="5 8" id="KW-0812">Transmembrane</keyword>
<dbReference type="InterPro" id="IPR000522">
    <property type="entry name" value="ABC_transptr_permease_BtuC"/>
</dbReference>
<feature type="transmembrane region" description="Helical" evidence="8">
    <location>
        <begin position="337"/>
        <end position="359"/>
    </location>
</feature>
<feature type="transmembrane region" description="Helical" evidence="8">
    <location>
        <begin position="268"/>
        <end position="298"/>
    </location>
</feature>
<evidence type="ECO:0000256" key="4">
    <source>
        <dbReference type="ARBA" id="ARBA00022475"/>
    </source>
</evidence>
<keyword evidence="4" id="KW-1003">Cell membrane</keyword>
<dbReference type="EMBL" id="BAAAEW010000006">
    <property type="protein sequence ID" value="GAA0746786.1"/>
    <property type="molecule type" value="Genomic_DNA"/>
</dbReference>
<reference evidence="9 10" key="1">
    <citation type="journal article" date="2019" name="Int. J. Syst. Evol. Microbiol.">
        <title>The Global Catalogue of Microorganisms (GCM) 10K type strain sequencing project: providing services to taxonomists for standard genome sequencing and annotation.</title>
        <authorList>
            <consortium name="The Broad Institute Genomics Platform"/>
            <consortium name="The Broad Institute Genome Sequencing Center for Infectious Disease"/>
            <person name="Wu L."/>
            <person name="Ma J."/>
        </authorList>
    </citation>
    <scope>NUCLEOTIDE SEQUENCE [LARGE SCALE GENOMIC DNA]</scope>
    <source>
        <strain evidence="9 10">JCM 15503</strain>
    </source>
</reference>
<dbReference type="Pfam" id="PF01032">
    <property type="entry name" value="FecCD"/>
    <property type="match status" value="1"/>
</dbReference>
<keyword evidence="3" id="KW-0813">Transport</keyword>
<gene>
    <name evidence="9" type="ORF">GCM10009107_14700</name>
</gene>
<feature type="transmembrane region" description="Helical" evidence="8">
    <location>
        <begin position="143"/>
        <end position="163"/>
    </location>
</feature>
<feature type="transmembrane region" description="Helical" evidence="8">
    <location>
        <begin position="84"/>
        <end position="105"/>
    </location>
</feature>
<protein>
    <submittedName>
        <fullName evidence="9">Iron ABC transporter permease</fullName>
    </submittedName>
</protein>
<evidence type="ECO:0000256" key="8">
    <source>
        <dbReference type="SAM" id="Phobius"/>
    </source>
</evidence>
<comment type="similarity">
    <text evidence="2">Belongs to the binding-protein-dependent transport system permease family. FecCD subfamily.</text>
</comment>
<dbReference type="SUPFAM" id="SSF81345">
    <property type="entry name" value="ABC transporter involved in vitamin B12 uptake, BtuC"/>
    <property type="match status" value="1"/>
</dbReference>
<feature type="transmembrane region" description="Helical" evidence="8">
    <location>
        <begin position="175"/>
        <end position="199"/>
    </location>
</feature>
<feature type="transmembrane region" description="Helical" evidence="8">
    <location>
        <begin position="219"/>
        <end position="238"/>
    </location>
</feature>
<comment type="caution">
    <text evidence="9">The sequence shown here is derived from an EMBL/GenBank/DDBJ whole genome shotgun (WGS) entry which is preliminary data.</text>
</comment>
<proteinExistence type="inferred from homology"/>
<evidence type="ECO:0000256" key="3">
    <source>
        <dbReference type="ARBA" id="ARBA00022448"/>
    </source>
</evidence>
<dbReference type="PANTHER" id="PTHR30472:SF25">
    <property type="entry name" value="ABC TRANSPORTER PERMEASE PROTEIN MJ0876-RELATED"/>
    <property type="match status" value="1"/>
</dbReference>
<evidence type="ECO:0000313" key="9">
    <source>
        <dbReference type="EMBL" id="GAA0746786.1"/>
    </source>
</evidence>
<evidence type="ECO:0000256" key="6">
    <source>
        <dbReference type="ARBA" id="ARBA00022989"/>
    </source>
</evidence>
<organism evidence="9 10">
    <name type="scientific">Ideonella azotifigens</name>
    <dbReference type="NCBI Taxonomy" id="513160"/>
    <lineage>
        <taxon>Bacteria</taxon>
        <taxon>Pseudomonadati</taxon>
        <taxon>Pseudomonadota</taxon>
        <taxon>Betaproteobacteria</taxon>
        <taxon>Burkholderiales</taxon>
        <taxon>Sphaerotilaceae</taxon>
        <taxon>Ideonella</taxon>
    </lineage>
</organism>
<dbReference type="RefSeq" id="WP_231011221.1">
    <property type="nucleotide sequence ID" value="NZ_BAAAEW010000006.1"/>
</dbReference>
<keyword evidence="7 8" id="KW-0472">Membrane</keyword>
<keyword evidence="6 8" id="KW-1133">Transmembrane helix</keyword>
<dbReference type="CDD" id="cd06550">
    <property type="entry name" value="TM_ABC_iron-siderophores_like"/>
    <property type="match status" value="1"/>
</dbReference>